<keyword evidence="3" id="KW-0949">S-adenosyl-L-methionine</keyword>
<dbReference type="InterPro" id="IPR004556">
    <property type="entry name" value="HemK-like"/>
</dbReference>
<dbReference type="Pfam" id="PF17827">
    <property type="entry name" value="PrmC_N"/>
    <property type="match status" value="1"/>
</dbReference>
<dbReference type="Pfam" id="PF13847">
    <property type="entry name" value="Methyltransf_31"/>
    <property type="match status" value="1"/>
</dbReference>
<proteinExistence type="predicted"/>
<evidence type="ECO:0000313" key="7">
    <source>
        <dbReference type="EMBL" id="PZR83082.1"/>
    </source>
</evidence>
<dbReference type="InterPro" id="IPR025714">
    <property type="entry name" value="Methyltranfer_dom"/>
</dbReference>
<dbReference type="NCBIfam" id="TIGR00536">
    <property type="entry name" value="hemK_fam"/>
    <property type="match status" value="1"/>
</dbReference>
<reference evidence="7 8" key="1">
    <citation type="journal article" date="2017" name="Nature">
        <title>Atmospheric trace gases support primary production in Antarctic desert surface soil.</title>
        <authorList>
            <person name="Ji M."/>
            <person name="Greening C."/>
            <person name="Vanwonterghem I."/>
            <person name="Carere C.R."/>
            <person name="Bay S.K."/>
            <person name="Steen J.A."/>
            <person name="Montgomery K."/>
            <person name="Lines T."/>
            <person name="Beardall J."/>
            <person name="van Dorst J."/>
            <person name="Snape I."/>
            <person name="Stott M.B."/>
            <person name="Hugenholtz P."/>
            <person name="Ferrari B.C."/>
        </authorList>
    </citation>
    <scope>NUCLEOTIDE SEQUENCE [LARGE SCALE GENOMIC DNA]</scope>
    <source>
        <strain evidence="7">RRmetagenome_bin12</strain>
    </source>
</reference>
<evidence type="ECO:0000256" key="4">
    <source>
        <dbReference type="SAM" id="MobiDB-lite"/>
    </source>
</evidence>
<feature type="domain" description="Release factor glutamine methyltransferase N-terminal" evidence="6">
    <location>
        <begin position="91"/>
        <end position="146"/>
    </location>
</feature>
<dbReference type="EMBL" id="QHBU01000046">
    <property type="protein sequence ID" value="PZR83082.1"/>
    <property type="molecule type" value="Genomic_DNA"/>
</dbReference>
<evidence type="ECO:0000256" key="2">
    <source>
        <dbReference type="ARBA" id="ARBA00022679"/>
    </source>
</evidence>
<dbReference type="InterPro" id="IPR029063">
    <property type="entry name" value="SAM-dependent_MTases_sf"/>
</dbReference>
<evidence type="ECO:0000313" key="8">
    <source>
        <dbReference type="Proteomes" id="UP000248724"/>
    </source>
</evidence>
<accession>A0A2W5ZCD1</accession>
<protein>
    <recommendedName>
        <fullName evidence="9">Peptide chain release factor N(5)-glutamine methyltransferase</fullName>
    </recommendedName>
</protein>
<keyword evidence="1" id="KW-0489">Methyltransferase</keyword>
<dbReference type="PANTHER" id="PTHR18895:SF74">
    <property type="entry name" value="MTRF1L RELEASE FACTOR GLUTAMINE METHYLTRANSFERASE"/>
    <property type="match status" value="1"/>
</dbReference>
<organism evidence="7 8">
    <name type="scientific">Candidatus Aeolococcus gillhamiae</name>
    <dbReference type="NCBI Taxonomy" id="3127015"/>
    <lineage>
        <taxon>Bacteria</taxon>
        <taxon>Bacillati</taxon>
        <taxon>Candidatus Dormiibacterota</taxon>
        <taxon>Candidatus Dormibacteria</taxon>
        <taxon>Candidatus Aeolococcales</taxon>
        <taxon>Candidatus Aeolococcaceae</taxon>
        <taxon>Candidatus Aeolococcus</taxon>
    </lineage>
</organism>
<evidence type="ECO:0000256" key="3">
    <source>
        <dbReference type="ARBA" id="ARBA00022691"/>
    </source>
</evidence>
<feature type="region of interest" description="Disordered" evidence="4">
    <location>
        <begin position="1"/>
        <end position="42"/>
    </location>
</feature>
<comment type="caution">
    <text evidence="7">The sequence shown here is derived from an EMBL/GenBank/DDBJ whole genome shotgun (WGS) entry which is preliminary data.</text>
</comment>
<dbReference type="SUPFAM" id="SSF53335">
    <property type="entry name" value="S-adenosyl-L-methionine-dependent methyltransferases"/>
    <property type="match status" value="1"/>
</dbReference>
<evidence type="ECO:0000259" key="5">
    <source>
        <dbReference type="Pfam" id="PF13847"/>
    </source>
</evidence>
<evidence type="ECO:0008006" key="9">
    <source>
        <dbReference type="Google" id="ProtNLM"/>
    </source>
</evidence>
<gene>
    <name evidence="7" type="ORF">DLM65_02725</name>
</gene>
<feature type="domain" description="Methyltransferase" evidence="5">
    <location>
        <begin position="189"/>
        <end position="248"/>
    </location>
</feature>
<dbReference type="Gene3D" id="1.10.8.10">
    <property type="entry name" value="DNA helicase RuvA subunit, C-terminal domain"/>
    <property type="match status" value="1"/>
</dbReference>
<dbReference type="InterPro" id="IPR050320">
    <property type="entry name" value="N5-glutamine_MTase"/>
</dbReference>
<name>A0A2W5ZCD1_9BACT</name>
<keyword evidence="2" id="KW-0808">Transferase</keyword>
<dbReference type="GO" id="GO:0032259">
    <property type="term" value="P:methylation"/>
    <property type="evidence" value="ECO:0007669"/>
    <property type="project" value="UniProtKB-KW"/>
</dbReference>
<evidence type="ECO:0000259" key="6">
    <source>
        <dbReference type="Pfam" id="PF17827"/>
    </source>
</evidence>
<dbReference type="InterPro" id="IPR040758">
    <property type="entry name" value="PrmC_N"/>
</dbReference>
<evidence type="ECO:0000256" key="1">
    <source>
        <dbReference type="ARBA" id="ARBA00022603"/>
    </source>
</evidence>
<dbReference type="CDD" id="cd02440">
    <property type="entry name" value="AdoMet_MTases"/>
    <property type="match status" value="1"/>
</dbReference>
<dbReference type="Proteomes" id="UP000248724">
    <property type="component" value="Unassembled WGS sequence"/>
</dbReference>
<sequence length="355" mass="38449">MARVGMNPARRMGRATASSDDPRNSVRSTSKKAAARRVDRSCSATMRAMSRVASRGAVSAQSSVRATGAELLSRAQMRIAKSRNIEHWQAGLARWDAEVLLAHVLGVDAEDDEVLRDSAVSPSQQRRFDAMVQRRLTGEPVNYITGHFRFAGLDLVVRPGVFSPRASSELAVDLAVARLRRRRGRRIAVDVATGNGAIALAIGAAVTAAEVWGIDISAEAARLGRLNARRLDLDNVHFATGDMLAGLPAALRGAVQVLTIHPPYVARDEVRTLPVEIRRFEPRHTLTDGSDDGLGLVRRLADDAPGWLRPGGHVLVEIAPYLARETATALRRGGLRDVRSHRDSLGVTRVVIGQL</sequence>
<dbReference type="GO" id="GO:0008276">
    <property type="term" value="F:protein methyltransferase activity"/>
    <property type="evidence" value="ECO:0007669"/>
    <property type="project" value="InterPro"/>
</dbReference>
<dbReference type="PANTHER" id="PTHR18895">
    <property type="entry name" value="HEMK METHYLTRANSFERASE"/>
    <property type="match status" value="1"/>
</dbReference>
<dbReference type="Gene3D" id="3.40.50.150">
    <property type="entry name" value="Vaccinia Virus protein VP39"/>
    <property type="match status" value="1"/>
</dbReference>
<dbReference type="AlphaFoldDB" id="A0A2W5ZCD1"/>